<dbReference type="InterPro" id="IPR037176">
    <property type="entry name" value="Osmotin/thaumatin-like_sf"/>
</dbReference>
<evidence type="ECO:0000256" key="1">
    <source>
        <dbReference type="PIRSR" id="PIRSR002703-1"/>
    </source>
</evidence>
<sequence>MKVLLLLCFVAFAHSRQISFTNRCSQDVWVSPLTNAQGPPHPDGIRRLANGATHVYQISDAGWGGRFWPKTGCDANGQNCEVGQSVDPCLPTGCDPPAETKVEFFFPPITNTDDVWYDVSLVDGYSLPAQIIPDQNGGACVPTHCAVSLDACPQNDLEVGDLRVIKNGRTVACLAPCKKWNYPPPFGHGRPEDIEPGLWLCCPTPPIDPLACRAGLVVRTAYVDLVHRTCPSAYSYSYDDEAGLHNCPTNTNFAVTFCP</sequence>
<feature type="disulfide bond" evidence="1">
    <location>
        <begin position="24"/>
        <end position="258"/>
    </location>
</feature>
<dbReference type="SMART" id="SM00205">
    <property type="entry name" value="THN"/>
    <property type="match status" value="1"/>
</dbReference>
<feature type="disulfide bond" evidence="1">
    <location>
        <begin position="73"/>
        <end position="80"/>
    </location>
</feature>
<evidence type="ECO:0000256" key="2">
    <source>
        <dbReference type="SAM" id="SignalP"/>
    </source>
</evidence>
<dbReference type="SUPFAM" id="SSF49870">
    <property type="entry name" value="Osmotin, thaumatin-like protein"/>
    <property type="match status" value="1"/>
</dbReference>
<keyword evidence="2" id="KW-0732">Signal</keyword>
<dbReference type="AlphaFoldDB" id="A0A226EQD7"/>
<feature type="signal peptide" evidence="2">
    <location>
        <begin position="1"/>
        <end position="15"/>
    </location>
</feature>
<evidence type="ECO:0000313" key="3">
    <source>
        <dbReference type="EMBL" id="OXA59031.1"/>
    </source>
</evidence>
<dbReference type="Pfam" id="PF00314">
    <property type="entry name" value="Thaumatin"/>
    <property type="match status" value="1"/>
</dbReference>
<feature type="disulfide bond" evidence="1">
    <location>
        <begin position="152"/>
        <end position="173"/>
    </location>
</feature>
<organism evidence="3 4">
    <name type="scientific">Folsomia candida</name>
    <name type="common">Springtail</name>
    <dbReference type="NCBI Taxonomy" id="158441"/>
    <lineage>
        <taxon>Eukaryota</taxon>
        <taxon>Metazoa</taxon>
        <taxon>Ecdysozoa</taxon>
        <taxon>Arthropoda</taxon>
        <taxon>Hexapoda</taxon>
        <taxon>Collembola</taxon>
        <taxon>Entomobryomorpha</taxon>
        <taxon>Isotomoidea</taxon>
        <taxon>Isotomidae</taxon>
        <taxon>Proisotominae</taxon>
        <taxon>Folsomia</taxon>
    </lineage>
</organism>
<feature type="disulfide bond" evidence="1">
    <location>
        <begin position="140"/>
        <end position="247"/>
    </location>
</feature>
<name>A0A226EQD7_FOLCA</name>
<protein>
    <submittedName>
        <fullName evidence="3">Glucan endo-1,3-beta-glucosidase</fullName>
    </submittedName>
</protein>
<dbReference type="Gene3D" id="2.60.110.10">
    <property type="entry name" value="Thaumatin"/>
    <property type="match status" value="1"/>
</dbReference>
<dbReference type="InterPro" id="IPR001938">
    <property type="entry name" value="Thaumatin"/>
</dbReference>
<accession>A0A226EQD7</accession>
<gene>
    <name evidence="3" type="ORF">Fcan01_05521</name>
</gene>
<evidence type="ECO:0000313" key="4">
    <source>
        <dbReference type="Proteomes" id="UP000198287"/>
    </source>
</evidence>
<dbReference type="PIRSF" id="PIRSF002703">
    <property type="entry name" value="Thaumatin"/>
    <property type="match status" value="1"/>
</dbReference>
<feature type="disulfide bond" evidence="1">
    <location>
        <begin position="177"/>
        <end position="201"/>
    </location>
</feature>
<dbReference type="OMA" id="HEPETMT"/>
<proteinExistence type="predicted"/>
<reference evidence="3 4" key="1">
    <citation type="submission" date="2015-12" db="EMBL/GenBank/DDBJ databases">
        <title>The genome of Folsomia candida.</title>
        <authorList>
            <person name="Faddeeva A."/>
            <person name="Derks M.F."/>
            <person name="Anvar Y."/>
            <person name="Smit S."/>
            <person name="Van Straalen N."/>
            <person name="Roelofs D."/>
        </authorList>
    </citation>
    <scope>NUCLEOTIDE SEQUENCE [LARGE SCALE GENOMIC DNA]</scope>
    <source>
        <strain evidence="3 4">VU population</strain>
        <tissue evidence="3">Whole body</tissue>
    </source>
</reference>
<feature type="disulfide bond" evidence="1">
    <location>
        <begin position="202"/>
        <end position="212"/>
    </location>
</feature>
<comment type="caution">
    <text evidence="3">The sequence shown here is derived from an EMBL/GenBank/DDBJ whole genome shotgun (WGS) entry which is preliminary data.</text>
</comment>
<dbReference type="OrthoDB" id="430315at2759"/>
<dbReference type="SMR" id="A0A226EQD7"/>
<feature type="disulfide bond" evidence="1">
    <location>
        <begin position="145"/>
        <end position="230"/>
    </location>
</feature>
<dbReference type="PROSITE" id="PS51367">
    <property type="entry name" value="THAUMATIN_2"/>
    <property type="match status" value="1"/>
</dbReference>
<dbReference type="PANTHER" id="PTHR31013">
    <property type="entry name" value="THAUMATIN FAMILY PROTEIN-RELATED"/>
    <property type="match status" value="1"/>
</dbReference>
<dbReference type="EMBL" id="LNIX01000002">
    <property type="protein sequence ID" value="OXA59031.1"/>
    <property type="molecule type" value="Genomic_DNA"/>
</dbReference>
<keyword evidence="4" id="KW-1185">Reference proteome</keyword>
<feature type="chain" id="PRO_5013211676" evidence="2">
    <location>
        <begin position="16"/>
        <end position="259"/>
    </location>
</feature>
<dbReference type="PANTHER" id="PTHR31013:SF2">
    <property type="entry name" value="THAUMATIN-LIKE PROTEIN"/>
    <property type="match status" value="1"/>
</dbReference>
<dbReference type="Proteomes" id="UP000198287">
    <property type="component" value="Unassembled WGS sequence"/>
</dbReference>
<dbReference type="PRINTS" id="PR00347">
    <property type="entry name" value="THAUMATIN"/>
</dbReference>
<keyword evidence="1" id="KW-1015">Disulfide bond</keyword>